<accession>A0A9P6N4T0</accession>
<dbReference type="InterPro" id="IPR054443">
    <property type="entry name" value="Y3-like_dom"/>
</dbReference>
<reference evidence="3" key="1">
    <citation type="submission" date="2013-11" db="EMBL/GenBank/DDBJ databases">
        <title>Genome sequence of the fusiform rust pathogen reveals effectors for host alternation and coevolution with pine.</title>
        <authorList>
            <consortium name="DOE Joint Genome Institute"/>
            <person name="Smith K."/>
            <person name="Pendleton A."/>
            <person name="Kubisiak T."/>
            <person name="Anderson C."/>
            <person name="Salamov A."/>
            <person name="Aerts A."/>
            <person name="Riley R."/>
            <person name="Clum A."/>
            <person name="Lindquist E."/>
            <person name="Ence D."/>
            <person name="Campbell M."/>
            <person name="Kronenberg Z."/>
            <person name="Feau N."/>
            <person name="Dhillon B."/>
            <person name="Hamelin R."/>
            <person name="Burleigh J."/>
            <person name="Smith J."/>
            <person name="Yandell M."/>
            <person name="Nelson C."/>
            <person name="Grigoriev I."/>
            <person name="Davis J."/>
        </authorList>
    </citation>
    <scope>NUCLEOTIDE SEQUENCE</scope>
    <source>
        <strain evidence="3">G11</strain>
    </source>
</reference>
<protein>
    <recommendedName>
        <fullName evidence="2">Glycan binding protein Y3-like domain-containing protein</fullName>
    </recommendedName>
</protein>
<dbReference type="Proteomes" id="UP000886653">
    <property type="component" value="Unassembled WGS sequence"/>
</dbReference>
<feature type="chain" id="PRO_5040491660" description="Glycan binding protein Y3-like domain-containing protein" evidence="1">
    <location>
        <begin position="22"/>
        <end position="125"/>
    </location>
</feature>
<evidence type="ECO:0000259" key="2">
    <source>
        <dbReference type="Pfam" id="PF22803"/>
    </source>
</evidence>
<proteinExistence type="predicted"/>
<dbReference type="OrthoDB" id="4825549at2759"/>
<sequence length="125" mass="13683">MSFNIRNLVILSFVLFAYVYGKCRTSGATYGTPANKARASQALQSVCAELAGTYGASETKSTCRDSPENVRFNFILQHVTNGQRVIDATECMNGMNKEITGCNKGGDTTYTNWRYSVDPNTGLCQ</sequence>
<dbReference type="EMBL" id="MU167929">
    <property type="protein sequence ID" value="KAG0139020.1"/>
    <property type="molecule type" value="Genomic_DNA"/>
</dbReference>
<name>A0A9P6N4T0_9BASI</name>
<dbReference type="AlphaFoldDB" id="A0A9P6N4T0"/>
<keyword evidence="1" id="KW-0732">Signal</keyword>
<keyword evidence="4" id="KW-1185">Reference proteome</keyword>
<organism evidence="3 4">
    <name type="scientific">Cronartium quercuum f. sp. fusiforme G11</name>
    <dbReference type="NCBI Taxonomy" id="708437"/>
    <lineage>
        <taxon>Eukaryota</taxon>
        <taxon>Fungi</taxon>
        <taxon>Dikarya</taxon>
        <taxon>Basidiomycota</taxon>
        <taxon>Pucciniomycotina</taxon>
        <taxon>Pucciniomycetes</taxon>
        <taxon>Pucciniales</taxon>
        <taxon>Coleosporiaceae</taxon>
        <taxon>Cronartium</taxon>
    </lineage>
</organism>
<evidence type="ECO:0000256" key="1">
    <source>
        <dbReference type="SAM" id="SignalP"/>
    </source>
</evidence>
<dbReference type="Pfam" id="PF22803">
    <property type="entry name" value="GBD_Y3"/>
    <property type="match status" value="1"/>
</dbReference>
<feature type="domain" description="Glycan binding protein Y3-like" evidence="2">
    <location>
        <begin position="41"/>
        <end position="124"/>
    </location>
</feature>
<feature type="signal peptide" evidence="1">
    <location>
        <begin position="1"/>
        <end position="21"/>
    </location>
</feature>
<evidence type="ECO:0000313" key="3">
    <source>
        <dbReference type="EMBL" id="KAG0139020.1"/>
    </source>
</evidence>
<evidence type="ECO:0000313" key="4">
    <source>
        <dbReference type="Proteomes" id="UP000886653"/>
    </source>
</evidence>
<comment type="caution">
    <text evidence="3">The sequence shown here is derived from an EMBL/GenBank/DDBJ whole genome shotgun (WGS) entry which is preliminary data.</text>
</comment>
<gene>
    <name evidence="3" type="ORF">CROQUDRAFT_55358</name>
</gene>